<dbReference type="GO" id="GO:0031297">
    <property type="term" value="P:replication fork processing"/>
    <property type="evidence" value="ECO:0007669"/>
    <property type="project" value="TreeGrafter"/>
</dbReference>
<dbReference type="SUPFAM" id="SSF52540">
    <property type="entry name" value="P-loop containing nucleoside triphosphate hydrolases"/>
    <property type="match status" value="2"/>
</dbReference>
<gene>
    <name evidence="6" type="ORF">SAMN05216229_102374</name>
</gene>
<dbReference type="InterPro" id="IPR038718">
    <property type="entry name" value="SNF2-like_sf"/>
</dbReference>
<feature type="region of interest" description="Disordered" evidence="3">
    <location>
        <begin position="790"/>
        <end position="810"/>
    </location>
</feature>
<keyword evidence="2 6" id="KW-0067">ATP-binding</keyword>
<organism evidence="6 7">
    <name type="scientific">Geopseudomonas sagittaria</name>
    <dbReference type="NCBI Taxonomy" id="1135990"/>
    <lineage>
        <taxon>Bacteria</taxon>
        <taxon>Pseudomonadati</taxon>
        <taxon>Pseudomonadota</taxon>
        <taxon>Gammaproteobacteria</taxon>
        <taxon>Pseudomonadales</taxon>
        <taxon>Pseudomonadaceae</taxon>
        <taxon>Geopseudomonas</taxon>
    </lineage>
</organism>
<dbReference type="Gene3D" id="3.40.50.300">
    <property type="entry name" value="P-loop containing nucleotide triphosphate hydrolases"/>
    <property type="match status" value="1"/>
</dbReference>
<feature type="compositionally biased region" description="Basic and acidic residues" evidence="3">
    <location>
        <begin position="800"/>
        <end position="810"/>
    </location>
</feature>
<dbReference type="GO" id="GO:0005524">
    <property type="term" value="F:ATP binding"/>
    <property type="evidence" value="ECO:0007669"/>
    <property type="project" value="InterPro"/>
</dbReference>
<dbReference type="PROSITE" id="PS51194">
    <property type="entry name" value="HELICASE_CTER"/>
    <property type="match status" value="1"/>
</dbReference>
<dbReference type="Pfam" id="PF00271">
    <property type="entry name" value="Helicase_C"/>
    <property type="match status" value="1"/>
</dbReference>
<dbReference type="GO" id="GO:0004386">
    <property type="term" value="F:helicase activity"/>
    <property type="evidence" value="ECO:0007669"/>
    <property type="project" value="UniProtKB-KW"/>
</dbReference>
<protein>
    <submittedName>
        <fullName evidence="6">Helicase conserved C-terminal domain-containing protein</fullName>
    </submittedName>
</protein>
<evidence type="ECO:0000259" key="5">
    <source>
        <dbReference type="PROSITE" id="PS51194"/>
    </source>
</evidence>
<keyword evidence="1" id="KW-0378">Hydrolase</keyword>
<keyword evidence="2 6" id="KW-0547">Nucleotide-binding</keyword>
<evidence type="ECO:0000256" key="2">
    <source>
        <dbReference type="ARBA" id="ARBA00022806"/>
    </source>
</evidence>
<sequence>MRTVTRASLGDFRDRFEPEHVKLTLDPGNKIQTIRWKYGTQDDSLYGIVKKRSDGWNGVGWTFKSPAAADAVLEIIIKRNPDWPIIGLPGAPFLPLAGVAFSRIRLNDELEACLLPLPLSWFTSFAGSGSAYLVKDGKKSVGVLVGKADELDTLVASLTQQGAVCDDRLALQWDFAVGSKAQVKESGWPVEVSCDLSNPLHYLAAPPQQYKKVDGRRVVIGWDGKLHTTRKKWAALKEKFQNCGIEWEGDDPSPDLDSAAASFDVSLVHGWESPAPNGYLLHAYQKEGARFAASRSMRALIGDEMGIGKTVQAIAAAEATKATRVLVICPANARYVWDKEIGGWGGSGAVQHVTSQLDAVDMAARWHIVTYDLIATRTETWRLEDEYEKQAFRDVYPEILEEFEKENPGAEYPLKLPISVPLNKIPAFNSKRQAAWGKIMRRLRGELLQALLAAGPMLVILDEAHRVKNRVAKRTKAIQQLVIENKLLMLTGTPLRNNQHEAAALLSLLDAEAAKTLSNEKNYGIQDVKEYLSYFMIRRTKKEVLPDLPAKTRQTIPIDDLDPDHMENYVEALNVARTSHANALKDGKSEAEARQIAQGGIEKARTALALAKVHGGGVVDLVLDVIENKDCCVVFCAHHQVSDDLKSLLTKQRLRAAIIDGRTQQKDRAKIVEAFQSGQLDVVIGGINAAGEAITLTRADTTIFVELDWVPAALLQAEDRIHRVGQKENCHIMQALAVFGNENLDEIMSSLINKKMALIDEVLDEETGQIVHGSVQADLLNRLLQAPSVDIHPGIDPSPEQERLDRKARVDDASGAPIIKTAKRLRGRPKVYVDSAPPSAAERSKNSIKTLEAAGGARVMLRLTAEANEALKAIMEVTGSSEKTATINQAIIALKSALDAAEK</sequence>
<dbReference type="CDD" id="cd18793">
    <property type="entry name" value="SF2_C_SNF"/>
    <property type="match status" value="1"/>
</dbReference>
<dbReference type="InterPro" id="IPR049730">
    <property type="entry name" value="SNF2/RAD54-like_C"/>
</dbReference>
<dbReference type="Pfam" id="PF00176">
    <property type="entry name" value="SNF2-rel_dom"/>
    <property type="match status" value="1"/>
</dbReference>
<evidence type="ECO:0000259" key="4">
    <source>
        <dbReference type="PROSITE" id="PS51192"/>
    </source>
</evidence>
<name>A0A1I5QIK5_9GAMM</name>
<dbReference type="Proteomes" id="UP000243084">
    <property type="component" value="Unassembled WGS sequence"/>
</dbReference>
<dbReference type="GO" id="GO:0006281">
    <property type="term" value="P:DNA repair"/>
    <property type="evidence" value="ECO:0007669"/>
    <property type="project" value="TreeGrafter"/>
</dbReference>
<evidence type="ECO:0000256" key="3">
    <source>
        <dbReference type="SAM" id="MobiDB-lite"/>
    </source>
</evidence>
<accession>A0A1I5QIK5</accession>
<dbReference type="InterPro" id="IPR014001">
    <property type="entry name" value="Helicase_ATP-bd"/>
</dbReference>
<evidence type="ECO:0000256" key="1">
    <source>
        <dbReference type="ARBA" id="ARBA00022801"/>
    </source>
</evidence>
<dbReference type="AlphaFoldDB" id="A0A1I5QIK5"/>
<proteinExistence type="predicted"/>
<dbReference type="PROSITE" id="PS51192">
    <property type="entry name" value="HELICASE_ATP_BIND_1"/>
    <property type="match status" value="1"/>
</dbReference>
<dbReference type="SMART" id="SM00487">
    <property type="entry name" value="DEXDc"/>
    <property type="match status" value="1"/>
</dbReference>
<dbReference type="SMART" id="SM00490">
    <property type="entry name" value="HELICc"/>
    <property type="match status" value="1"/>
</dbReference>
<dbReference type="GO" id="GO:0016787">
    <property type="term" value="F:hydrolase activity"/>
    <property type="evidence" value="ECO:0007669"/>
    <property type="project" value="UniProtKB-KW"/>
</dbReference>
<evidence type="ECO:0000313" key="6">
    <source>
        <dbReference type="EMBL" id="SFP45726.1"/>
    </source>
</evidence>
<dbReference type="PANTHER" id="PTHR45766">
    <property type="entry name" value="DNA ANNEALING HELICASE AND ENDONUCLEASE ZRANB3 FAMILY MEMBER"/>
    <property type="match status" value="1"/>
</dbReference>
<dbReference type="EMBL" id="FOXM01000002">
    <property type="protein sequence ID" value="SFP45726.1"/>
    <property type="molecule type" value="Genomic_DNA"/>
</dbReference>
<feature type="domain" description="Helicase C-terminal" evidence="5">
    <location>
        <begin position="618"/>
        <end position="767"/>
    </location>
</feature>
<keyword evidence="7" id="KW-1185">Reference proteome</keyword>
<reference evidence="7" key="1">
    <citation type="submission" date="2016-10" db="EMBL/GenBank/DDBJ databases">
        <authorList>
            <person name="Varghese N."/>
            <person name="Submissions S."/>
        </authorList>
    </citation>
    <scope>NUCLEOTIDE SEQUENCE [LARGE SCALE GENOMIC DNA]</scope>
    <source>
        <strain evidence="7">JCM 18195</strain>
    </source>
</reference>
<dbReference type="InterPro" id="IPR027417">
    <property type="entry name" value="P-loop_NTPase"/>
</dbReference>
<dbReference type="InterPro" id="IPR001650">
    <property type="entry name" value="Helicase_C-like"/>
</dbReference>
<dbReference type="RefSeq" id="WP_092428580.1">
    <property type="nucleotide sequence ID" value="NZ_FOXM01000002.1"/>
</dbReference>
<dbReference type="InterPro" id="IPR000330">
    <property type="entry name" value="SNF2_N"/>
</dbReference>
<keyword evidence="2 6" id="KW-0347">Helicase</keyword>
<dbReference type="PANTHER" id="PTHR45766:SF6">
    <property type="entry name" value="SWI_SNF-RELATED MATRIX-ASSOCIATED ACTIN-DEPENDENT REGULATOR OF CHROMATIN SUBFAMILY A-LIKE PROTEIN 1"/>
    <property type="match status" value="1"/>
</dbReference>
<dbReference type="OrthoDB" id="9772064at2"/>
<evidence type="ECO:0000313" key="7">
    <source>
        <dbReference type="Proteomes" id="UP000243084"/>
    </source>
</evidence>
<feature type="domain" description="Helicase ATP-binding" evidence="4">
    <location>
        <begin position="290"/>
        <end position="512"/>
    </location>
</feature>
<dbReference type="Gene3D" id="3.40.50.10810">
    <property type="entry name" value="Tandem AAA-ATPase domain"/>
    <property type="match status" value="2"/>
</dbReference>